<dbReference type="GO" id="GO:0008270">
    <property type="term" value="F:zinc ion binding"/>
    <property type="evidence" value="ECO:0007669"/>
    <property type="project" value="InterPro"/>
</dbReference>
<feature type="domain" description="Pre-SET" evidence="13">
    <location>
        <begin position="515"/>
        <end position="588"/>
    </location>
</feature>
<dbReference type="PROSITE" id="PS50280">
    <property type="entry name" value="SET"/>
    <property type="match status" value="1"/>
</dbReference>
<evidence type="ECO:0000313" key="15">
    <source>
        <dbReference type="EMBL" id="EDV19881.1"/>
    </source>
</evidence>
<keyword evidence="5" id="KW-0808">Transferase</keyword>
<dbReference type="GO" id="GO:0032259">
    <property type="term" value="P:methylation"/>
    <property type="evidence" value="ECO:0007669"/>
    <property type="project" value="UniProtKB-KW"/>
</dbReference>
<dbReference type="RefSeq" id="XP_002117623.1">
    <property type="nucleotide sequence ID" value="XM_002117587.1"/>
</dbReference>
<comment type="subcellular location">
    <subcellularLocation>
        <location evidence="2">Chromosome</location>
    </subcellularLocation>
    <subcellularLocation>
        <location evidence="1">Nucleus</location>
    </subcellularLocation>
</comment>
<dbReference type="GO" id="GO:0046974">
    <property type="term" value="F:histone H3K9 methyltransferase activity"/>
    <property type="evidence" value="ECO:0000318"/>
    <property type="project" value="GO_Central"/>
</dbReference>
<evidence type="ECO:0000259" key="12">
    <source>
        <dbReference type="PROSITE" id="PS50280"/>
    </source>
</evidence>
<evidence type="ECO:0000256" key="5">
    <source>
        <dbReference type="ARBA" id="ARBA00022679"/>
    </source>
</evidence>
<keyword evidence="10" id="KW-0539">Nucleus</keyword>
<dbReference type="InterPro" id="IPR002999">
    <property type="entry name" value="Tudor"/>
</dbReference>
<dbReference type="OMA" id="IPMLCGW"/>
<dbReference type="PROSITE" id="PS50867">
    <property type="entry name" value="PRE_SET"/>
    <property type="match status" value="1"/>
</dbReference>
<dbReference type="InParanoid" id="B3SBL7"/>
<dbReference type="OrthoDB" id="5792673at2759"/>
<dbReference type="PANTHER" id="PTHR46024">
    <property type="entry name" value="HISTONE-LYSINE N-METHYLTRANSFERASE EGGLESS"/>
    <property type="match status" value="1"/>
</dbReference>
<dbReference type="PhylomeDB" id="B3SBL7"/>
<evidence type="ECO:0000256" key="7">
    <source>
        <dbReference type="ARBA" id="ARBA00023015"/>
    </source>
</evidence>
<feature type="domain" description="Post-SET" evidence="14">
    <location>
        <begin position="828"/>
        <end position="844"/>
    </location>
</feature>
<keyword evidence="3" id="KW-0158">Chromosome</keyword>
<organism evidence="15 16">
    <name type="scientific">Trichoplax adhaerens</name>
    <name type="common">Trichoplax reptans</name>
    <dbReference type="NCBI Taxonomy" id="10228"/>
    <lineage>
        <taxon>Eukaryota</taxon>
        <taxon>Metazoa</taxon>
        <taxon>Placozoa</taxon>
        <taxon>Uniplacotomia</taxon>
        <taxon>Trichoplacea</taxon>
        <taxon>Trichoplacidae</taxon>
        <taxon>Trichoplax</taxon>
    </lineage>
</organism>
<keyword evidence="16" id="KW-1185">Reference proteome</keyword>
<dbReference type="Pfam" id="PF18358">
    <property type="entry name" value="Tudor_4"/>
    <property type="match status" value="1"/>
</dbReference>
<keyword evidence="8" id="KW-0175">Coiled coil</keyword>
<dbReference type="Pfam" id="PF00856">
    <property type="entry name" value="SET"/>
    <property type="match status" value="1"/>
</dbReference>
<evidence type="ECO:0000256" key="9">
    <source>
        <dbReference type="ARBA" id="ARBA00023163"/>
    </source>
</evidence>
<evidence type="ECO:0000256" key="8">
    <source>
        <dbReference type="ARBA" id="ARBA00023054"/>
    </source>
</evidence>
<dbReference type="KEGG" id="tad:TRIADDRAFT_61660"/>
<dbReference type="AlphaFoldDB" id="B3SBL7"/>
<feature type="compositionally biased region" description="Polar residues" evidence="11">
    <location>
        <begin position="8"/>
        <end position="17"/>
    </location>
</feature>
<evidence type="ECO:0000256" key="2">
    <source>
        <dbReference type="ARBA" id="ARBA00004286"/>
    </source>
</evidence>
<evidence type="ECO:0008006" key="17">
    <source>
        <dbReference type="Google" id="ProtNLM"/>
    </source>
</evidence>
<proteinExistence type="predicted"/>
<feature type="region of interest" description="Disordered" evidence="11">
    <location>
        <begin position="1"/>
        <end position="33"/>
    </location>
</feature>
<keyword evidence="4" id="KW-0489">Methyltransferase</keyword>
<feature type="region of interest" description="Disordered" evidence="11">
    <location>
        <begin position="346"/>
        <end position="368"/>
    </location>
</feature>
<evidence type="ECO:0000259" key="13">
    <source>
        <dbReference type="PROSITE" id="PS50867"/>
    </source>
</evidence>
<dbReference type="InterPro" id="IPR041291">
    <property type="entry name" value="TUDOR_5"/>
</dbReference>
<feature type="compositionally biased region" description="Basic and acidic residues" evidence="11">
    <location>
        <begin position="20"/>
        <end position="30"/>
    </location>
</feature>
<dbReference type="STRING" id="10228.B3SBL7"/>
<dbReference type="Pfam" id="PF18359">
    <property type="entry name" value="Tudor_5"/>
    <property type="match status" value="1"/>
</dbReference>
<dbReference type="InterPro" id="IPR041292">
    <property type="entry name" value="Tudor_4"/>
</dbReference>
<keyword evidence="9" id="KW-0804">Transcription</keyword>
<dbReference type="PROSITE" id="PS50868">
    <property type="entry name" value="POST_SET"/>
    <property type="match status" value="1"/>
</dbReference>
<dbReference type="GO" id="GO:0070828">
    <property type="term" value="P:heterochromatin organization"/>
    <property type="evidence" value="ECO:0000318"/>
    <property type="project" value="GO_Central"/>
</dbReference>
<dbReference type="Gene3D" id="2.30.30.140">
    <property type="match status" value="3"/>
</dbReference>
<dbReference type="GeneID" id="6758865"/>
<sequence length="844" mass="96818">MAYANLDGDNSVTSSTAVDDENRRFPRHQQDQNGSCNVVERKLNHSLARRKECSRFLHGIINNLQSEISQGSSSINYNRRNSFDSRYTSLRQKSSILCETRILAKWTNDIWYRVQYDGITQTEAGTQFKVRFSRSINYYGGAIILPGHHVACASRAEELFVGCRGVANYSQCGVYYGCIIVEKPCFNNGFRYLVFFDDGFAEYFPAKEIYRVIDAEGNDFWNDLKFEMREFVHRYLEIYPNIPMIDCKIGQKVILEREGKWLNAKIIDIDGNLLKIIFENDKRTEWVYRGSPRLRPLYDQLVECGGIYNLAKCITPSYRNGAYISPRQLLSSTKLTRIDQRDRVNSFEDDHNDLKPESKNSSNSLEYPSQCDEIGTGQFYVDEREIKRHNPLTIPKLFGWKRCSLTEDLLLDINFHLSNLKRDITEVEQYLRMTNTTNVCIDQFCFDPYVFACDSVIERSRPLSVNIPDITYGKERMPIACVNEANSELPNAFEYVTQRLYSDGVKIDLDEGFLLCCDCDDNCSDASKCICRQLTKVSFEAVTGRNGEHIGYHHRRLAERVISGIYECNNKCACSNSNQCYNRVIQNGVQVRMEVFNTNDPRGWGVRTIDCIPKGAFVSVYSGIILTDELANKKGLDHGDEYLINLDLIDSAERYKKDGYETEVNLGSDSQDSSGSYELISESTVSEYSSDNSSKILDLIPDDSGTDNTEIEESIELAYNVNDAEHCSTNDVPITVNDKLKNSVREVRRELRSYFNEIEPYTIDAKMFGNVSRFYNHSCNPNLFVQTVFADSHDLRFPWIAFFAANYIRAGTELTWDYGYKIGSVEGKQFVCHCKAKNCRGRLY</sequence>
<evidence type="ECO:0000256" key="11">
    <source>
        <dbReference type="SAM" id="MobiDB-lite"/>
    </source>
</evidence>
<feature type="compositionally biased region" description="Basic and acidic residues" evidence="11">
    <location>
        <begin position="346"/>
        <end position="358"/>
    </location>
</feature>
<keyword evidence="7" id="KW-0805">Transcription regulation</keyword>
<dbReference type="SUPFAM" id="SSF82199">
    <property type="entry name" value="SET domain"/>
    <property type="match status" value="1"/>
</dbReference>
<dbReference type="PANTHER" id="PTHR46024:SF1">
    <property type="entry name" value="HISTONE-LYSINE N-METHYLTRANSFERASE EGGLESS"/>
    <property type="match status" value="1"/>
</dbReference>
<dbReference type="InterPro" id="IPR051516">
    <property type="entry name" value="SETDB_methyltransferase"/>
</dbReference>
<dbReference type="InterPro" id="IPR001214">
    <property type="entry name" value="SET_dom"/>
</dbReference>
<dbReference type="CDD" id="cd21181">
    <property type="entry name" value="Tudor_SETDB1_rpt2"/>
    <property type="match status" value="1"/>
</dbReference>
<evidence type="ECO:0000256" key="6">
    <source>
        <dbReference type="ARBA" id="ARBA00022691"/>
    </source>
</evidence>
<protein>
    <recommendedName>
        <fullName evidence="17">Histone-lysine N-methyltransferase</fullName>
    </recommendedName>
</protein>
<dbReference type="SMART" id="SM00317">
    <property type="entry name" value="SET"/>
    <property type="match status" value="1"/>
</dbReference>
<evidence type="ECO:0000256" key="4">
    <source>
        <dbReference type="ARBA" id="ARBA00022603"/>
    </source>
</evidence>
<dbReference type="EMBL" id="DS985265">
    <property type="protein sequence ID" value="EDV19881.1"/>
    <property type="molecule type" value="Genomic_DNA"/>
</dbReference>
<keyword evidence="6" id="KW-0949">S-adenosyl-L-methionine</keyword>
<dbReference type="SMART" id="SM00468">
    <property type="entry name" value="PreSET"/>
    <property type="match status" value="1"/>
</dbReference>
<dbReference type="Pfam" id="PF05033">
    <property type="entry name" value="Pre-SET"/>
    <property type="match status" value="1"/>
</dbReference>
<evidence type="ECO:0000259" key="14">
    <source>
        <dbReference type="PROSITE" id="PS50868"/>
    </source>
</evidence>
<dbReference type="GO" id="GO:0010629">
    <property type="term" value="P:negative regulation of gene expression"/>
    <property type="evidence" value="ECO:0000318"/>
    <property type="project" value="GO_Central"/>
</dbReference>
<dbReference type="SMART" id="SM00333">
    <property type="entry name" value="TUDOR"/>
    <property type="match status" value="2"/>
</dbReference>
<dbReference type="InterPro" id="IPR007728">
    <property type="entry name" value="Pre-SET_dom"/>
</dbReference>
<name>B3SBL7_TRIAD</name>
<dbReference type="Proteomes" id="UP000009022">
    <property type="component" value="Unassembled WGS sequence"/>
</dbReference>
<evidence type="ECO:0000313" key="16">
    <source>
        <dbReference type="Proteomes" id="UP000009022"/>
    </source>
</evidence>
<feature type="domain" description="SET" evidence="12">
    <location>
        <begin position="591"/>
        <end position="819"/>
    </location>
</feature>
<dbReference type="CTD" id="6758865"/>
<dbReference type="eggNOG" id="KOG1141">
    <property type="taxonomic scope" value="Eukaryota"/>
</dbReference>
<dbReference type="HOGENOM" id="CLU_003279_0_0_1"/>
<evidence type="ECO:0000256" key="1">
    <source>
        <dbReference type="ARBA" id="ARBA00004123"/>
    </source>
</evidence>
<dbReference type="GO" id="GO:0005694">
    <property type="term" value="C:chromosome"/>
    <property type="evidence" value="ECO:0007669"/>
    <property type="project" value="UniProtKB-SubCell"/>
</dbReference>
<reference evidence="15 16" key="1">
    <citation type="journal article" date="2008" name="Nature">
        <title>The Trichoplax genome and the nature of placozoans.</title>
        <authorList>
            <person name="Srivastava M."/>
            <person name="Begovic E."/>
            <person name="Chapman J."/>
            <person name="Putnam N.H."/>
            <person name="Hellsten U."/>
            <person name="Kawashima T."/>
            <person name="Kuo A."/>
            <person name="Mitros T."/>
            <person name="Salamov A."/>
            <person name="Carpenter M.L."/>
            <person name="Signorovitch A.Y."/>
            <person name="Moreno M.A."/>
            <person name="Kamm K."/>
            <person name="Grimwood J."/>
            <person name="Schmutz J."/>
            <person name="Shapiro H."/>
            <person name="Grigoriev I.V."/>
            <person name="Buss L.W."/>
            <person name="Schierwater B."/>
            <person name="Dellaporta S.L."/>
            <person name="Rokhsar D.S."/>
        </authorList>
    </citation>
    <scope>NUCLEOTIDE SEQUENCE [LARGE SCALE GENOMIC DNA]</scope>
    <source>
        <strain evidence="15 16">Grell-BS-1999</strain>
    </source>
</reference>
<evidence type="ECO:0000256" key="10">
    <source>
        <dbReference type="ARBA" id="ARBA00023242"/>
    </source>
</evidence>
<evidence type="ECO:0000256" key="3">
    <source>
        <dbReference type="ARBA" id="ARBA00022454"/>
    </source>
</evidence>
<dbReference type="InterPro" id="IPR046341">
    <property type="entry name" value="SET_dom_sf"/>
</dbReference>
<dbReference type="Gene3D" id="2.170.270.10">
    <property type="entry name" value="SET domain"/>
    <property type="match status" value="2"/>
</dbReference>
<dbReference type="InterPro" id="IPR003616">
    <property type="entry name" value="Post-SET_dom"/>
</dbReference>
<dbReference type="SMART" id="SM00508">
    <property type="entry name" value="PostSET"/>
    <property type="match status" value="1"/>
</dbReference>
<accession>B3SBL7</accession>
<dbReference type="GO" id="GO:0005634">
    <property type="term" value="C:nucleus"/>
    <property type="evidence" value="ECO:0000318"/>
    <property type="project" value="GO_Central"/>
</dbReference>
<gene>
    <name evidence="15" type="ORF">TRIADDRAFT_61660</name>
</gene>